<name>A0AAW2KDH0_9LAMI</name>
<dbReference type="FunFam" id="3.80.10.10:FF:000383">
    <property type="entry name" value="Leucine-rich repeat receptor protein kinase EMS1"/>
    <property type="match status" value="1"/>
</dbReference>
<dbReference type="Pfam" id="PF00560">
    <property type="entry name" value="LRR_1"/>
    <property type="match status" value="2"/>
</dbReference>
<evidence type="ECO:0000256" key="1">
    <source>
        <dbReference type="ARBA" id="ARBA00022614"/>
    </source>
</evidence>
<evidence type="ECO:0008006" key="6">
    <source>
        <dbReference type="Google" id="ProtNLM"/>
    </source>
</evidence>
<dbReference type="GO" id="GO:0051707">
    <property type="term" value="P:response to other organism"/>
    <property type="evidence" value="ECO:0007669"/>
    <property type="project" value="UniProtKB-ARBA"/>
</dbReference>
<keyword evidence="2" id="KW-0677">Repeat</keyword>
<dbReference type="EMBL" id="JACGWK010000160">
    <property type="protein sequence ID" value="KAL0304997.1"/>
    <property type="molecule type" value="Genomic_DNA"/>
</dbReference>
<dbReference type="Gene3D" id="3.80.10.10">
    <property type="entry name" value="Ribonuclease Inhibitor"/>
    <property type="match status" value="1"/>
</dbReference>
<dbReference type="GO" id="GO:0006952">
    <property type="term" value="P:defense response"/>
    <property type="evidence" value="ECO:0007669"/>
    <property type="project" value="UniProtKB-ARBA"/>
</dbReference>
<keyword evidence="3" id="KW-0812">Transmembrane</keyword>
<dbReference type="InterPro" id="IPR032675">
    <property type="entry name" value="LRR_dom_sf"/>
</dbReference>
<evidence type="ECO:0000313" key="5">
    <source>
        <dbReference type="EMBL" id="KAL0304997.1"/>
    </source>
</evidence>
<organism evidence="5">
    <name type="scientific">Sesamum angustifolium</name>
    <dbReference type="NCBI Taxonomy" id="2727405"/>
    <lineage>
        <taxon>Eukaryota</taxon>
        <taxon>Viridiplantae</taxon>
        <taxon>Streptophyta</taxon>
        <taxon>Embryophyta</taxon>
        <taxon>Tracheophyta</taxon>
        <taxon>Spermatophyta</taxon>
        <taxon>Magnoliopsida</taxon>
        <taxon>eudicotyledons</taxon>
        <taxon>Gunneridae</taxon>
        <taxon>Pentapetalae</taxon>
        <taxon>asterids</taxon>
        <taxon>lamiids</taxon>
        <taxon>Lamiales</taxon>
        <taxon>Pedaliaceae</taxon>
        <taxon>Sesamum</taxon>
    </lineage>
</organism>
<dbReference type="SUPFAM" id="SSF52058">
    <property type="entry name" value="L domain-like"/>
    <property type="match status" value="1"/>
</dbReference>
<keyword evidence="3" id="KW-1133">Transmembrane helix</keyword>
<dbReference type="InterPro" id="IPR003591">
    <property type="entry name" value="Leu-rich_rpt_typical-subtyp"/>
</dbReference>
<feature type="chain" id="PRO_5043822707" description="Piriformospora indica-insensitive protein 2" evidence="4">
    <location>
        <begin position="27"/>
        <end position="472"/>
    </location>
</feature>
<dbReference type="PANTHER" id="PTHR48010">
    <property type="entry name" value="OS05G0588300 PROTEIN"/>
    <property type="match status" value="1"/>
</dbReference>
<reference evidence="5" key="2">
    <citation type="journal article" date="2024" name="Plant">
        <title>Genomic evolution and insights into agronomic trait innovations of Sesamum species.</title>
        <authorList>
            <person name="Miao H."/>
            <person name="Wang L."/>
            <person name="Qu L."/>
            <person name="Liu H."/>
            <person name="Sun Y."/>
            <person name="Le M."/>
            <person name="Wang Q."/>
            <person name="Wei S."/>
            <person name="Zheng Y."/>
            <person name="Lin W."/>
            <person name="Duan Y."/>
            <person name="Cao H."/>
            <person name="Xiong S."/>
            <person name="Wang X."/>
            <person name="Wei L."/>
            <person name="Li C."/>
            <person name="Ma Q."/>
            <person name="Ju M."/>
            <person name="Zhao R."/>
            <person name="Li G."/>
            <person name="Mu C."/>
            <person name="Tian Q."/>
            <person name="Mei H."/>
            <person name="Zhang T."/>
            <person name="Gao T."/>
            <person name="Zhang H."/>
        </authorList>
    </citation>
    <scope>NUCLEOTIDE SEQUENCE</scope>
    <source>
        <strain evidence="5">G01</strain>
    </source>
</reference>
<keyword evidence="1" id="KW-0433">Leucine-rich repeat</keyword>
<feature type="transmembrane region" description="Helical" evidence="3">
    <location>
        <begin position="453"/>
        <end position="471"/>
    </location>
</feature>
<evidence type="ECO:0000256" key="2">
    <source>
        <dbReference type="ARBA" id="ARBA00022737"/>
    </source>
</evidence>
<evidence type="ECO:0000256" key="3">
    <source>
        <dbReference type="SAM" id="Phobius"/>
    </source>
</evidence>
<dbReference type="PANTHER" id="PTHR48010:SF17">
    <property type="entry name" value="PIRIFORMOSPORA INDICA-INSENSITIVE PROTEIN 2-LIKE"/>
    <property type="match status" value="1"/>
</dbReference>
<dbReference type="Pfam" id="PF13855">
    <property type="entry name" value="LRR_8"/>
    <property type="match status" value="1"/>
</dbReference>
<feature type="signal peptide" evidence="4">
    <location>
        <begin position="1"/>
        <end position="26"/>
    </location>
</feature>
<reference evidence="5" key="1">
    <citation type="submission" date="2020-06" db="EMBL/GenBank/DDBJ databases">
        <authorList>
            <person name="Li T."/>
            <person name="Hu X."/>
            <person name="Zhang T."/>
            <person name="Song X."/>
            <person name="Zhang H."/>
            <person name="Dai N."/>
            <person name="Sheng W."/>
            <person name="Hou X."/>
            <person name="Wei L."/>
        </authorList>
    </citation>
    <scope>NUCLEOTIDE SEQUENCE</scope>
    <source>
        <strain evidence="5">G01</strain>
        <tissue evidence="5">Leaf</tissue>
    </source>
</reference>
<dbReference type="InterPro" id="IPR050994">
    <property type="entry name" value="At_inactive_RLKs"/>
</dbReference>
<accession>A0AAW2KDH0</accession>
<protein>
    <recommendedName>
        <fullName evidence="6">Piriformospora indica-insensitive protein 2</fullName>
    </recommendedName>
</protein>
<dbReference type="SMART" id="SM00369">
    <property type="entry name" value="LRR_TYP"/>
    <property type="match status" value="5"/>
</dbReference>
<keyword evidence="3" id="KW-0472">Membrane</keyword>
<proteinExistence type="predicted"/>
<dbReference type="AlphaFoldDB" id="A0AAW2KDH0"/>
<gene>
    <name evidence="5" type="ORF">Sangu_3059500</name>
</gene>
<keyword evidence="4" id="KW-0732">Signal</keyword>
<comment type="caution">
    <text evidence="5">The sequence shown here is derived from an EMBL/GenBank/DDBJ whole genome shotgun (WGS) entry which is preliminary data.</text>
</comment>
<dbReference type="InterPro" id="IPR001611">
    <property type="entry name" value="Leu-rich_rpt"/>
</dbReference>
<evidence type="ECO:0000256" key="4">
    <source>
        <dbReference type="SAM" id="SignalP"/>
    </source>
</evidence>
<sequence length="472" mass="51026">MAGFTHTVALLSLLTTTAFISSFVVSQPPLDPAEQESVYRILESVNSGIPWRSLFLDDLCSSSPHGVVCDYFSDAAESSDGPGTPHVTELSFGYVSDYSPNPPCDFNSTLDPSLLVPLSHLRKLFFYKCFTQTQVPFPDFSPLSSQNRSASLEELVFVENPGLVGSLDGTISNLRSLRRLVLTGSGVSGGISDGFGELVNLEQLTVSRNKFKGEILMATFQNLKKLRVLDLSDNGLEGKVPESIGNLTEVLKIDLSYNGFSGRIPEILKGLKSLEFLDLSYNSFGNFGVPLFLAEMPSLREVYLSGNYLGGQIPEIWGNLGGIKGIGLSGVGLVGDIPKSMGVHLRNLCYLGLDNNRLEGVVPEEFEDLEFVSEMNLEKNNLSGRLPFSAAFLSKLGGKLKLEGNSDLCIDEALRSAKISGRLGQLKVCRQPDLPQTALLNVNSCPSLHASSLMAIIPIGLLLLCVCLFLAS</sequence>